<dbReference type="EMBL" id="DS268425">
    <property type="protein sequence ID" value="EFO92152.1"/>
    <property type="molecule type" value="Genomic_DNA"/>
</dbReference>
<proteinExistence type="predicted"/>
<gene>
    <name evidence="3" type="ORF">CRE_10968</name>
</gene>
<keyword evidence="4" id="KW-1185">Reference proteome</keyword>
<dbReference type="InParanoid" id="E3M5S3"/>
<reference evidence="3" key="1">
    <citation type="submission" date="2007-07" db="EMBL/GenBank/DDBJ databases">
        <title>PCAP assembly of the Caenorhabditis remanei genome.</title>
        <authorList>
            <consortium name="The Caenorhabditis remanei Sequencing Consortium"/>
            <person name="Wilson R.K."/>
        </authorList>
    </citation>
    <scope>NUCLEOTIDE SEQUENCE [LARGE SCALE GENOMIC DNA]</scope>
    <source>
        <strain evidence="3">PB4641</strain>
    </source>
</reference>
<feature type="compositionally biased region" description="Basic residues" evidence="2">
    <location>
        <begin position="1"/>
        <end position="10"/>
    </location>
</feature>
<dbReference type="Proteomes" id="UP000008281">
    <property type="component" value="Unassembled WGS sequence"/>
</dbReference>
<evidence type="ECO:0000313" key="3">
    <source>
        <dbReference type="EMBL" id="EFO92152.1"/>
    </source>
</evidence>
<feature type="coiled-coil region" evidence="1">
    <location>
        <begin position="293"/>
        <end position="320"/>
    </location>
</feature>
<protein>
    <submittedName>
        <fullName evidence="3">Uncharacterized protein</fullName>
    </submittedName>
</protein>
<evidence type="ECO:0000256" key="2">
    <source>
        <dbReference type="SAM" id="MobiDB-lite"/>
    </source>
</evidence>
<feature type="region of interest" description="Disordered" evidence="2">
    <location>
        <begin position="490"/>
        <end position="512"/>
    </location>
</feature>
<dbReference type="OrthoDB" id="5877418at2759"/>
<keyword evidence="1" id="KW-0175">Coiled coil</keyword>
<name>E3M5S3_CAERE</name>
<dbReference type="AlphaFoldDB" id="E3M5S3"/>
<dbReference type="HOGENOM" id="CLU_532361_0_0_1"/>
<dbReference type="PANTHER" id="PTHR22921">
    <property type="entry name" value="PROTEIN CBG20088-RELATED"/>
    <property type="match status" value="1"/>
</dbReference>
<organism evidence="4">
    <name type="scientific">Caenorhabditis remanei</name>
    <name type="common">Caenorhabditis vulgaris</name>
    <dbReference type="NCBI Taxonomy" id="31234"/>
    <lineage>
        <taxon>Eukaryota</taxon>
        <taxon>Metazoa</taxon>
        <taxon>Ecdysozoa</taxon>
        <taxon>Nematoda</taxon>
        <taxon>Chromadorea</taxon>
        <taxon>Rhabditida</taxon>
        <taxon>Rhabditina</taxon>
        <taxon>Rhabditomorpha</taxon>
        <taxon>Rhabditoidea</taxon>
        <taxon>Rhabditidae</taxon>
        <taxon>Peloderinae</taxon>
        <taxon>Caenorhabditis</taxon>
    </lineage>
</organism>
<dbReference type="PANTHER" id="PTHR22921:SF27">
    <property type="entry name" value="C2H2-TYPE DOMAIN-CONTAINING PROTEIN-RELATED"/>
    <property type="match status" value="1"/>
</dbReference>
<accession>E3M5S3</accession>
<evidence type="ECO:0000256" key="1">
    <source>
        <dbReference type="SAM" id="Coils"/>
    </source>
</evidence>
<sequence>MVYTRRKTSVKSHENAAATSTKVLKSGRGKANKAVKSGVKTVRDTEREKEKETLTLKTGPPEVVDEMGPVPAADFVEDDMEEIAAPYSSSNRLVDSPVYEDLENVRHEELLSANVKEEHTSTPKNAKLIPPPRFIKKEHLLTSSFRTVNEQSTSHSSSFANGLREYNVAGTPSQFCPTPSYSQRVTPFNSELGVRERQSHFSTQNKTWNPVGFSANNLYDMTTGIPLPRLECEVCYSLFVQSIIHISGEPEEVDQNYLDADYYPFLQIAQRFHNVNKDMEMLAMGQAFNVAMLNKMTARLRQAERANETLERESDIIRGVGFDLKKATEVEEVVELPCKKNFKLSSIVTVAEASKYTSSRFYGDSKHLIRFVYKEVILDNGLHMNNIYPFQVAKRDDFFAGYSAQDSSNAGYFPFGDKFYGPIVDFVIAGFRQPRDINTLTTLHCAARESMVNLLDRFRKEYKDKMETTPKEVAEALKDRLLRLSLEEDRSYSEPLDFSESSPPHDNYTCLK</sequence>
<dbReference type="eggNOG" id="ENOG502TI9Q">
    <property type="taxonomic scope" value="Eukaryota"/>
</dbReference>
<feature type="region of interest" description="Disordered" evidence="2">
    <location>
        <begin position="1"/>
        <end position="54"/>
    </location>
</feature>
<evidence type="ECO:0000313" key="4">
    <source>
        <dbReference type="Proteomes" id="UP000008281"/>
    </source>
</evidence>
<feature type="compositionally biased region" description="Basic and acidic residues" evidence="2">
    <location>
        <begin position="41"/>
        <end position="54"/>
    </location>
</feature>